<keyword evidence="2" id="KW-1185">Reference proteome</keyword>
<dbReference type="Gene3D" id="3.40.50.300">
    <property type="entry name" value="P-loop containing nucleotide triphosphate hydrolases"/>
    <property type="match status" value="2"/>
</dbReference>
<sequence length="1146" mass="127874">MSEDADSVSDHPFAVWDDRPTLVLTPATTEFIPRRVLDCLTTCHHLTSTDEVLEWRAIVENGECRYTVSASEQTLKQLESALRQAMPGYTIERADDLSLPELDEESLTGIRFRGEGTRRHDWQTGLWPTVTEDGPTLDSRPALTAAIDRLAEMDATVVYQTLITSKASWKRSAEDRIYRLKENRDTVAMRFVADLILPTNPEKEVEPDPEHQDRIDLIEAANKTQSFTVAARAVADGPDAEKALDAFWHGMMSADGPYYKVGATSGNDTETLVEEMAEQRIPTLSLGSKIVRWAFGSDVKPTFTMDPRTLAHSCFIEGAKLTDKGQRLLSTTPEERRELGAPVPELLSQYEEGFTLGVLETPEKNVPNIVAVPPLMQRMHLIVVGKSGSGKSSLLVRGMLDNQLLTDGPSIFIDPKGDGMPTEYMRAHYAKHKTLDNVLHFDCAEMLPALSFFDVRPYLDDGIARATAVEDIADHYIELVRAMMGAERFDRAVQSPAVIRYLIKALFDPVHGQDAFSHRELQDAAIQMKATGDAPPVTDAELEAMLSGITSNNIQTFEIVMGGVETRINEIPGDSRLAQLFNHVPEDGDPHFDFYDLLDEDTMVIFDTSSLRSNARDAMTLVLLSNLWAALKRRASEQDEADRKLVNLYLEEAADVGTSDIVTELLSQGRGFGLSMTLAMQFPEQLRDDNPRAYAEVLNNVSTIVSGNVSVDSVLPKRFATADMSATDAANRLRALKRGEWLVSLPSAFDTPEPRPFTLNSAPLPDGLEWSENPLTPGMETAFESAARFVEEDTFEQYGIDTIASRQTYENVETDREPSVDANHGRSHVLEHTKRLPEGIEWDSTSTAFVCTHCDARYETTREGILRAVDCCYGLGRIDRDDVPLCSLRYKLSSAEATATGYTHQQLSFLQAVYNAHQQRFDTEWEYDIVYDSMVRLQEYTGIEASAVRELIDDGVLAHDCDRPQKLYTVTAAGRETLNESHRLGIAHGDGRGDLGESSLHVAMVEVLRRYLEQLYRNNPNSRVSEVRTYHDLEDGMRLDVVGLDDDGDIVVVAEAERVNHDVLEAAPSDFDKIAGCDPEEAIWLTESRDAAHTILKALNDPKRGPPRLEETYSESYSPQRLSFDTSGITEIHTVRHMRDSLLEAR</sequence>
<evidence type="ECO:0000313" key="1">
    <source>
        <dbReference type="EMBL" id="MFD1514083.1"/>
    </source>
</evidence>
<dbReference type="Pfam" id="PF02534">
    <property type="entry name" value="T4SS-DNA_transf"/>
    <property type="match status" value="1"/>
</dbReference>
<dbReference type="InterPro" id="IPR003688">
    <property type="entry name" value="TraG/VirD4"/>
</dbReference>
<dbReference type="RefSeq" id="WP_250874038.1">
    <property type="nucleotide sequence ID" value="NZ_JALXFV010000005.1"/>
</dbReference>
<reference evidence="1 2" key="1">
    <citation type="journal article" date="2019" name="Int. J. Syst. Evol. Microbiol.">
        <title>The Global Catalogue of Microorganisms (GCM) 10K type strain sequencing project: providing services to taxonomists for standard genome sequencing and annotation.</title>
        <authorList>
            <consortium name="The Broad Institute Genomics Platform"/>
            <consortium name="The Broad Institute Genome Sequencing Center for Infectious Disease"/>
            <person name="Wu L."/>
            <person name="Ma J."/>
        </authorList>
    </citation>
    <scope>NUCLEOTIDE SEQUENCE [LARGE SCALE GENOMIC DNA]</scope>
    <source>
        <strain evidence="1 2">CGMCC 1.12563</strain>
    </source>
</reference>
<dbReference type="Proteomes" id="UP001597187">
    <property type="component" value="Unassembled WGS sequence"/>
</dbReference>
<evidence type="ECO:0000313" key="2">
    <source>
        <dbReference type="Proteomes" id="UP001597187"/>
    </source>
</evidence>
<comment type="caution">
    <text evidence="1">The sequence shown here is derived from an EMBL/GenBank/DDBJ whole genome shotgun (WGS) entry which is preliminary data.</text>
</comment>
<name>A0ABD6AXR1_9EURY</name>
<dbReference type="AlphaFoldDB" id="A0ABD6AXR1"/>
<dbReference type="InterPro" id="IPR051162">
    <property type="entry name" value="T4SS_component"/>
</dbReference>
<dbReference type="InterPro" id="IPR027417">
    <property type="entry name" value="P-loop_NTPase"/>
</dbReference>
<dbReference type="PANTHER" id="PTHR30121:SF6">
    <property type="entry name" value="SLR6007 PROTEIN"/>
    <property type="match status" value="1"/>
</dbReference>
<protein>
    <submittedName>
        <fullName evidence="1">Type IV secretory system conjugative DNA transfer family protein</fullName>
    </submittedName>
</protein>
<dbReference type="CDD" id="cd01127">
    <property type="entry name" value="TrwB_TraG_TraD_VirD4"/>
    <property type="match status" value="2"/>
</dbReference>
<dbReference type="EMBL" id="JBHUDC010000005">
    <property type="protein sequence ID" value="MFD1514083.1"/>
    <property type="molecule type" value="Genomic_DNA"/>
</dbReference>
<accession>A0ABD6AXR1</accession>
<dbReference type="SUPFAM" id="SSF52540">
    <property type="entry name" value="P-loop containing nucleoside triphosphate hydrolases"/>
    <property type="match status" value="1"/>
</dbReference>
<dbReference type="PANTHER" id="PTHR30121">
    <property type="entry name" value="UNCHARACTERIZED PROTEIN YJGR-RELATED"/>
    <property type="match status" value="1"/>
</dbReference>
<organism evidence="1 2">
    <name type="scientific">Halomarina rubra</name>
    <dbReference type="NCBI Taxonomy" id="2071873"/>
    <lineage>
        <taxon>Archaea</taxon>
        <taxon>Methanobacteriati</taxon>
        <taxon>Methanobacteriota</taxon>
        <taxon>Stenosarchaea group</taxon>
        <taxon>Halobacteria</taxon>
        <taxon>Halobacteriales</taxon>
        <taxon>Natronomonadaceae</taxon>
        <taxon>Halomarina</taxon>
    </lineage>
</organism>
<gene>
    <name evidence="1" type="ORF">ACFSBT_12415</name>
</gene>
<proteinExistence type="predicted"/>